<organism evidence="1 2">
    <name type="scientific">Edhazardia aedis (strain USNM 41457)</name>
    <name type="common">Microsporidian parasite</name>
    <dbReference type="NCBI Taxonomy" id="1003232"/>
    <lineage>
        <taxon>Eukaryota</taxon>
        <taxon>Fungi</taxon>
        <taxon>Fungi incertae sedis</taxon>
        <taxon>Microsporidia</taxon>
        <taxon>Edhazardia</taxon>
    </lineage>
</organism>
<comment type="caution">
    <text evidence="1">The sequence shown here is derived from an EMBL/GenBank/DDBJ whole genome shotgun (WGS) entry which is preliminary data.</text>
</comment>
<dbReference type="InParanoid" id="J9D490"/>
<dbReference type="EMBL" id="AFBI03000075">
    <property type="protein sequence ID" value="EJW02369.1"/>
    <property type="molecule type" value="Genomic_DNA"/>
</dbReference>
<keyword evidence="2" id="KW-1185">Reference proteome</keyword>
<sequence>MTESFVFTVVDTLNISKSLYRQEELLDEQDNIKYTDNNDNIKKINQNHVYKTVLKNNSGNFFVVYIVDSLKLDVGTVIKVETDIWLPILYKNNFTVLKKLID</sequence>
<dbReference type="HOGENOM" id="CLU_2277440_0_0_1"/>
<protein>
    <submittedName>
        <fullName evidence="1">Uncharacterized protein</fullName>
    </submittedName>
</protein>
<proteinExistence type="predicted"/>
<evidence type="ECO:0000313" key="2">
    <source>
        <dbReference type="Proteomes" id="UP000003163"/>
    </source>
</evidence>
<reference evidence="2" key="2">
    <citation type="submission" date="2015-07" db="EMBL/GenBank/DDBJ databases">
        <title>Contrasting host-pathogen interactions and genome evolution in two generalist and specialist microsporidian pathogens of mosquitoes.</title>
        <authorList>
            <consortium name="The Broad Institute Genomics Platform"/>
            <consortium name="The Broad Institute Genome Sequencing Center for Infectious Disease"/>
            <person name="Cuomo C.A."/>
            <person name="Sanscrainte N.D."/>
            <person name="Goldberg J.M."/>
            <person name="Heiman D."/>
            <person name="Young S."/>
            <person name="Zeng Q."/>
            <person name="Becnel J.J."/>
            <person name="Birren B.W."/>
        </authorList>
    </citation>
    <scope>NUCLEOTIDE SEQUENCE [LARGE SCALE GENOMIC DNA]</scope>
    <source>
        <strain evidence="2">USNM 41457</strain>
    </source>
</reference>
<evidence type="ECO:0000313" key="1">
    <source>
        <dbReference type="EMBL" id="EJW02369.1"/>
    </source>
</evidence>
<dbReference type="VEuPathDB" id="MicrosporidiaDB:EDEG_03200"/>
<gene>
    <name evidence="1" type="ORF">EDEG_03200</name>
</gene>
<reference evidence="1 2" key="1">
    <citation type="submission" date="2011-08" db="EMBL/GenBank/DDBJ databases">
        <authorList>
            <person name="Liu Z.J."/>
            <person name="Shi F.L."/>
            <person name="Lu J.Q."/>
            <person name="Li M."/>
            <person name="Wang Z.L."/>
        </authorList>
    </citation>
    <scope>NUCLEOTIDE SEQUENCE [LARGE SCALE GENOMIC DNA]</scope>
    <source>
        <strain evidence="1 2">USNM 41457</strain>
    </source>
</reference>
<dbReference type="AlphaFoldDB" id="J9D490"/>
<accession>J9D490</accession>
<name>J9D490_EDHAE</name>
<dbReference type="Proteomes" id="UP000003163">
    <property type="component" value="Unassembled WGS sequence"/>
</dbReference>